<dbReference type="Pfam" id="PF07963">
    <property type="entry name" value="N_methyl"/>
    <property type="match status" value="1"/>
</dbReference>
<protein>
    <recommendedName>
        <fullName evidence="4">Prepilin-type N-terminal cleavage/methylation domain-containing protein</fullName>
    </recommendedName>
</protein>
<evidence type="ECO:0008006" key="4">
    <source>
        <dbReference type="Google" id="ProtNLM"/>
    </source>
</evidence>
<keyword evidence="1" id="KW-1133">Transmembrane helix</keyword>
<keyword evidence="1" id="KW-0812">Transmembrane</keyword>
<dbReference type="AlphaFoldDB" id="C6BWY1"/>
<dbReference type="KEGG" id="dsa:Desal_0394"/>
<evidence type="ECO:0000256" key="1">
    <source>
        <dbReference type="SAM" id="Phobius"/>
    </source>
</evidence>
<proteinExistence type="predicted"/>
<dbReference type="EMBL" id="CP001649">
    <property type="protein sequence ID" value="ACS78461.1"/>
    <property type="molecule type" value="Genomic_DNA"/>
</dbReference>
<dbReference type="STRING" id="526222.Desal_0394"/>
<gene>
    <name evidence="2" type="ordered locus">Desal_0394</name>
</gene>
<dbReference type="PROSITE" id="PS00409">
    <property type="entry name" value="PROKAR_NTER_METHYL"/>
    <property type="match status" value="1"/>
</dbReference>
<feature type="transmembrane region" description="Helical" evidence="1">
    <location>
        <begin position="20"/>
        <end position="41"/>
    </location>
</feature>
<keyword evidence="1" id="KW-0472">Membrane</keyword>
<dbReference type="HOGENOM" id="CLU_1347065_0_0_7"/>
<dbReference type="RefSeq" id="WP_012765987.1">
    <property type="nucleotide sequence ID" value="NC_012881.1"/>
</dbReference>
<reference evidence="2 3" key="1">
    <citation type="submission" date="2009-06" db="EMBL/GenBank/DDBJ databases">
        <title>Complete sequence of Desulfovibrio salexigens DSM 2638.</title>
        <authorList>
            <consortium name="US DOE Joint Genome Institute"/>
            <person name="Lucas S."/>
            <person name="Copeland A."/>
            <person name="Lapidus A."/>
            <person name="Glavina del Rio T."/>
            <person name="Tice H."/>
            <person name="Bruce D."/>
            <person name="Goodwin L."/>
            <person name="Pitluck S."/>
            <person name="Munk A.C."/>
            <person name="Brettin T."/>
            <person name="Detter J.C."/>
            <person name="Han C."/>
            <person name="Tapia R."/>
            <person name="Larimer F."/>
            <person name="Land M."/>
            <person name="Hauser L."/>
            <person name="Kyrpides N."/>
            <person name="Anderson I."/>
            <person name="Wall J.D."/>
            <person name="Arkin A.P."/>
            <person name="Dehal P."/>
            <person name="Chivian D."/>
            <person name="Giles B."/>
            <person name="Hazen T.C."/>
        </authorList>
    </citation>
    <scope>NUCLEOTIDE SEQUENCE [LARGE SCALE GENOMIC DNA]</scope>
    <source>
        <strain evidence="3">ATCC 14822 / DSM 2638 / NCIMB 8403 / VKM B-1763</strain>
    </source>
</reference>
<dbReference type="NCBIfam" id="TIGR02532">
    <property type="entry name" value="IV_pilin_GFxxxE"/>
    <property type="match status" value="1"/>
</dbReference>
<name>C6BWY1_MARSD</name>
<dbReference type="eggNOG" id="ENOG5031XT1">
    <property type="taxonomic scope" value="Bacteria"/>
</dbReference>
<dbReference type="Proteomes" id="UP000002601">
    <property type="component" value="Chromosome"/>
</dbReference>
<organism evidence="2 3">
    <name type="scientific">Maridesulfovibrio salexigens (strain ATCC 14822 / DSM 2638 / NCIMB 8403 / VKM B-1763)</name>
    <name type="common">Desulfovibrio salexigens</name>
    <dbReference type="NCBI Taxonomy" id="526222"/>
    <lineage>
        <taxon>Bacteria</taxon>
        <taxon>Pseudomonadati</taxon>
        <taxon>Thermodesulfobacteriota</taxon>
        <taxon>Desulfovibrionia</taxon>
        <taxon>Desulfovibrionales</taxon>
        <taxon>Desulfovibrionaceae</taxon>
        <taxon>Maridesulfovibrio</taxon>
    </lineage>
</organism>
<evidence type="ECO:0000313" key="3">
    <source>
        <dbReference type="Proteomes" id="UP000002601"/>
    </source>
</evidence>
<accession>C6BWY1</accession>
<evidence type="ECO:0000313" key="2">
    <source>
        <dbReference type="EMBL" id="ACS78461.1"/>
    </source>
</evidence>
<keyword evidence="3" id="KW-1185">Reference proteome</keyword>
<dbReference type="InterPro" id="IPR012902">
    <property type="entry name" value="N_methyl_site"/>
</dbReference>
<sequence length="203" mass="21925">MITRTSPTTDPITEQGGFTLLELLVAITIGSVVLTAVYSIFVTATRVERGAQAVLSPMRSAAYAFSMLGRDVRNLDPLCSASDISCQDSKCQFPVLDEKGNRIWVRYVLKESTLWREERKDKKGKPEKGKPISKMELCSGVVETRFKLTARGHGGSAAVAGATTAVSGPGMIGLVLDFKEGASQRSVFRSQVLLEVTPQQKAG</sequence>